<name>A0A914WCK6_9BILA</name>
<sequence length="288" mass="32462">MLAYGNRKAVIVFIVEDVNKNQLEQRHIEHRLIEMSKQEAKVKRITLTGCNERLAIDKKTNILTIDNIEVAVVYYCSGNSPVHYKSDQEWNVRLKIEKSKAIKCPWIGLQLASTRKMQQVLAKPGVLERFFPDDKEKVDAIRAVFVEMWCLEQNGPTTTAVIAQASAHPSKYILKQLASGGSKWFHGSEIRKKASQLPVTEQSSFVLMERLQPMVNKNYFIRPFEPVQLSNCISELCVFGYLLGDGANKFVLRTHAGSGGHIVRTKSEHLSEEGTAIRGSCVDSPFLV</sequence>
<dbReference type="InterPro" id="IPR014709">
    <property type="entry name" value="Glutathione_synthase_C_euk"/>
</dbReference>
<keyword evidence="1" id="KW-1185">Reference proteome</keyword>
<dbReference type="Gene3D" id="3.40.50.1760">
    <property type="entry name" value="Glutathione synthase, substrate-binding domain superfamily, eukaryotic"/>
    <property type="match status" value="1"/>
</dbReference>
<dbReference type="Proteomes" id="UP000887566">
    <property type="component" value="Unplaced"/>
</dbReference>
<evidence type="ECO:0000313" key="1">
    <source>
        <dbReference type="Proteomes" id="UP000887566"/>
    </source>
</evidence>
<dbReference type="PANTHER" id="PTHR11130">
    <property type="entry name" value="GLUTATHIONE SYNTHETASE"/>
    <property type="match status" value="1"/>
</dbReference>
<dbReference type="WBParaSite" id="PSAMB.scaffold3863size16596.g22750.t1">
    <property type="protein sequence ID" value="PSAMB.scaffold3863size16596.g22750.t1"/>
    <property type="gene ID" value="PSAMB.scaffold3863size16596.g22750"/>
</dbReference>
<dbReference type="GO" id="GO:0005524">
    <property type="term" value="F:ATP binding"/>
    <property type="evidence" value="ECO:0007669"/>
    <property type="project" value="InterPro"/>
</dbReference>
<dbReference type="Gene3D" id="3.30.1490.50">
    <property type="match status" value="1"/>
</dbReference>
<dbReference type="InterPro" id="IPR037013">
    <property type="entry name" value="GSH-S_sub-bd_sf"/>
</dbReference>
<protein>
    <submittedName>
        <fullName evidence="2">Glutathione synthetase</fullName>
    </submittedName>
</protein>
<dbReference type="InterPro" id="IPR005615">
    <property type="entry name" value="Glutathione_synthase"/>
</dbReference>
<dbReference type="Gene3D" id="1.10.1080.10">
    <property type="entry name" value="Glutathione Synthetase, Chain A, domain 3"/>
    <property type="match status" value="1"/>
</dbReference>
<dbReference type="SUPFAM" id="SSF56059">
    <property type="entry name" value="Glutathione synthetase ATP-binding domain-like"/>
    <property type="match status" value="1"/>
</dbReference>
<dbReference type="GO" id="GO:0004363">
    <property type="term" value="F:glutathione synthase activity"/>
    <property type="evidence" value="ECO:0007669"/>
    <property type="project" value="InterPro"/>
</dbReference>
<accession>A0A914WCK6</accession>
<dbReference type="GO" id="GO:0005829">
    <property type="term" value="C:cytosol"/>
    <property type="evidence" value="ECO:0007669"/>
    <property type="project" value="TreeGrafter"/>
</dbReference>
<dbReference type="InterPro" id="IPR014042">
    <property type="entry name" value="Glutathione_synthase_a-hlx"/>
</dbReference>
<dbReference type="PANTHER" id="PTHR11130:SF0">
    <property type="entry name" value="GLUTATHIONE SYNTHETASE"/>
    <property type="match status" value="1"/>
</dbReference>
<dbReference type="AlphaFoldDB" id="A0A914WCK6"/>
<reference evidence="2" key="1">
    <citation type="submission" date="2022-11" db="UniProtKB">
        <authorList>
            <consortium name="WormBaseParasite"/>
        </authorList>
    </citation>
    <scope>IDENTIFICATION</scope>
</reference>
<dbReference type="Pfam" id="PF03917">
    <property type="entry name" value="GSH_synth_ATP"/>
    <property type="match status" value="1"/>
</dbReference>
<dbReference type="GO" id="GO:0043295">
    <property type="term" value="F:glutathione binding"/>
    <property type="evidence" value="ECO:0007669"/>
    <property type="project" value="TreeGrafter"/>
</dbReference>
<proteinExistence type="predicted"/>
<organism evidence="1 2">
    <name type="scientific">Plectus sambesii</name>
    <dbReference type="NCBI Taxonomy" id="2011161"/>
    <lineage>
        <taxon>Eukaryota</taxon>
        <taxon>Metazoa</taxon>
        <taxon>Ecdysozoa</taxon>
        <taxon>Nematoda</taxon>
        <taxon>Chromadorea</taxon>
        <taxon>Plectida</taxon>
        <taxon>Plectina</taxon>
        <taxon>Plectoidea</taxon>
        <taxon>Plectidae</taxon>
        <taxon>Plectus</taxon>
    </lineage>
</organism>
<dbReference type="Gene3D" id="3.30.470.20">
    <property type="entry name" value="ATP-grasp fold, B domain"/>
    <property type="match status" value="1"/>
</dbReference>
<evidence type="ECO:0000313" key="2">
    <source>
        <dbReference type="WBParaSite" id="PSAMB.scaffold3863size16596.g22750.t1"/>
    </source>
</evidence>